<keyword evidence="1" id="KW-0812">Transmembrane</keyword>
<organism evidence="2 4">
    <name type="scientific">Candida glabrata</name>
    <name type="common">Yeast</name>
    <name type="synonym">Torulopsis glabrata</name>
    <dbReference type="NCBI Taxonomy" id="5478"/>
    <lineage>
        <taxon>Eukaryota</taxon>
        <taxon>Fungi</taxon>
        <taxon>Dikarya</taxon>
        <taxon>Ascomycota</taxon>
        <taxon>Saccharomycotina</taxon>
        <taxon>Saccharomycetes</taxon>
        <taxon>Saccharomycetales</taxon>
        <taxon>Saccharomycetaceae</taxon>
        <taxon>Nakaseomyces</taxon>
    </lineage>
</organism>
<keyword evidence="1" id="KW-1133">Transmembrane helix</keyword>
<name>A0A0W0DJ35_CANGB</name>
<sequence>MKLPSLFHISLKLLILLFLAGNTLLLILIIISGSTNDYPINRFYWVEGDTTGIPNAPSLTRWTFWGACSYDNNKIDCGEYLKPAAPISPVDNFHTKENVPHSFISKRDAFYYLSRFAFCFFWIALAFVGISFILFILSWCSKAVTQVIFILITFGCVFNITAVVLIQAAAAMAKKAFSDADRHGKVGPSLFGIAWASVVLVLFEFVTIFYWFIKSKKEGKSIFKESTFGFPSAKTQNLFSYRNTSQEVPAPVDGTETYANEQFQTPPVVTQQAQQMSAAQPVATEANHHGINFFKIKRTEKISSGDEESV</sequence>
<dbReference type="Pfam" id="PF06687">
    <property type="entry name" value="SUR7"/>
    <property type="match status" value="1"/>
</dbReference>
<dbReference type="EMBL" id="LLZZ01000012">
    <property type="protein sequence ID" value="KTB13309.1"/>
    <property type="molecule type" value="Genomic_DNA"/>
</dbReference>
<feature type="transmembrane region" description="Helical" evidence="1">
    <location>
        <begin position="109"/>
        <end position="135"/>
    </location>
</feature>
<dbReference type="VEuPathDB" id="FungiDB:GW608_L05423"/>
<feature type="transmembrane region" description="Helical" evidence="1">
    <location>
        <begin position="147"/>
        <end position="170"/>
    </location>
</feature>
<dbReference type="InterPro" id="IPR009571">
    <property type="entry name" value="SUR7/Rim9-like_fungi"/>
</dbReference>
<dbReference type="Proteomes" id="UP000054886">
    <property type="component" value="Unassembled WGS sequence"/>
</dbReference>
<dbReference type="EMBL" id="LLZZ01000028">
    <property type="protein sequence ID" value="KTB11787.1"/>
    <property type="molecule type" value="Genomic_DNA"/>
</dbReference>
<reference evidence="2 4" key="1">
    <citation type="submission" date="2015-10" db="EMBL/GenBank/DDBJ databases">
        <title>Draft genomes sequences of Candida glabrata isolates 1A, 1B, 2A, 2B, 3A and 3B.</title>
        <authorList>
            <person name="Haavelsrud O.E."/>
            <person name="Gaustad P."/>
        </authorList>
    </citation>
    <scope>NUCLEOTIDE SEQUENCE [LARGE SCALE GENOMIC DNA]</scope>
    <source>
        <strain evidence="2">910700640</strain>
    </source>
</reference>
<accession>A0A0W0DJ35</accession>
<keyword evidence="1" id="KW-0472">Membrane</keyword>
<dbReference type="VEuPathDB" id="FungiDB:B1J91_L01551g"/>
<comment type="caution">
    <text evidence="2">The sequence shown here is derived from an EMBL/GenBank/DDBJ whole genome shotgun (WGS) entry which is preliminary data.</text>
</comment>
<dbReference type="GO" id="GO:0005938">
    <property type="term" value="C:cell cortex"/>
    <property type="evidence" value="ECO:0007669"/>
    <property type="project" value="TreeGrafter"/>
</dbReference>
<dbReference type="Gene3D" id="1.20.140.150">
    <property type="match status" value="1"/>
</dbReference>
<dbReference type="VEuPathDB" id="FungiDB:GWK60_L05423"/>
<evidence type="ECO:0000313" key="3">
    <source>
        <dbReference type="EMBL" id="KTB13309.1"/>
    </source>
</evidence>
<evidence type="ECO:0000256" key="1">
    <source>
        <dbReference type="SAM" id="Phobius"/>
    </source>
</evidence>
<dbReference type="VEuPathDB" id="FungiDB:CAGL0L01551g"/>
<dbReference type="GO" id="GO:0030866">
    <property type="term" value="P:cortical actin cytoskeleton organization"/>
    <property type="evidence" value="ECO:0007669"/>
    <property type="project" value="TreeGrafter"/>
</dbReference>
<dbReference type="OMA" id="PLNKFYW"/>
<dbReference type="GO" id="GO:0005886">
    <property type="term" value="C:plasma membrane"/>
    <property type="evidence" value="ECO:0007669"/>
    <property type="project" value="InterPro"/>
</dbReference>
<dbReference type="GO" id="GO:0006897">
    <property type="term" value="P:endocytosis"/>
    <property type="evidence" value="ECO:0007669"/>
    <property type="project" value="TreeGrafter"/>
</dbReference>
<evidence type="ECO:0000313" key="4">
    <source>
        <dbReference type="Proteomes" id="UP000054886"/>
    </source>
</evidence>
<dbReference type="GO" id="GO:0031505">
    <property type="term" value="P:fungal-type cell wall organization"/>
    <property type="evidence" value="ECO:0007669"/>
    <property type="project" value="TreeGrafter"/>
</dbReference>
<gene>
    <name evidence="2" type="ORF">AO440_003843</name>
    <name evidence="3" type="ORF">AO440_005761</name>
</gene>
<protein>
    <submittedName>
        <fullName evidence="2">Protein SUR7</fullName>
    </submittedName>
</protein>
<dbReference type="VEuPathDB" id="FungiDB:GVI51_L01331"/>
<dbReference type="GO" id="GO:0045121">
    <property type="term" value="C:membrane raft"/>
    <property type="evidence" value="ECO:0007669"/>
    <property type="project" value="TreeGrafter"/>
</dbReference>
<feature type="transmembrane region" description="Helical" evidence="1">
    <location>
        <begin position="190"/>
        <end position="213"/>
    </location>
</feature>
<dbReference type="AlphaFoldDB" id="A0A0W0DJ35"/>
<dbReference type="GO" id="GO:0032185">
    <property type="term" value="P:septin cytoskeleton organization"/>
    <property type="evidence" value="ECO:0007669"/>
    <property type="project" value="TreeGrafter"/>
</dbReference>
<dbReference type="PANTHER" id="PTHR36414">
    <property type="entry name" value="PROTEIN SUR7"/>
    <property type="match status" value="1"/>
</dbReference>
<evidence type="ECO:0000313" key="2">
    <source>
        <dbReference type="EMBL" id="KTB11787.1"/>
    </source>
</evidence>
<proteinExistence type="predicted"/>
<dbReference type="OrthoDB" id="5419460at2759"/>
<feature type="transmembrane region" description="Helical" evidence="1">
    <location>
        <begin position="12"/>
        <end position="31"/>
    </location>
</feature>
<dbReference type="PANTHER" id="PTHR36414:SF1">
    <property type="entry name" value="PROTEIN SUR7"/>
    <property type="match status" value="1"/>
</dbReference>